<keyword evidence="1" id="KW-0472">Membrane</keyword>
<comment type="caution">
    <text evidence="2">The sequence shown here is derived from an EMBL/GenBank/DDBJ whole genome shotgun (WGS) entry which is preliminary data.</text>
</comment>
<keyword evidence="1" id="KW-1133">Transmembrane helix</keyword>
<dbReference type="Proteomes" id="UP000178187">
    <property type="component" value="Unassembled WGS sequence"/>
</dbReference>
<evidence type="ECO:0000256" key="1">
    <source>
        <dbReference type="SAM" id="Phobius"/>
    </source>
</evidence>
<keyword evidence="1" id="KW-0812">Transmembrane</keyword>
<proteinExistence type="predicted"/>
<accession>A0A1G1KWY2</accession>
<dbReference type="EMBL" id="MHFR01000042">
    <property type="protein sequence ID" value="OGW97397.1"/>
    <property type="molecule type" value="Genomic_DNA"/>
</dbReference>
<organism evidence="2 3">
    <name type="scientific">Candidatus Danuiimicrobium aquiferis</name>
    <dbReference type="NCBI Taxonomy" id="1801832"/>
    <lineage>
        <taxon>Bacteria</taxon>
        <taxon>Pseudomonadati</taxon>
        <taxon>Candidatus Omnitrophota</taxon>
        <taxon>Candidatus Danuiimicrobium</taxon>
    </lineage>
</organism>
<feature type="transmembrane region" description="Helical" evidence="1">
    <location>
        <begin position="30"/>
        <end position="48"/>
    </location>
</feature>
<feature type="transmembrane region" description="Helical" evidence="1">
    <location>
        <begin position="6"/>
        <end position="23"/>
    </location>
</feature>
<protein>
    <submittedName>
        <fullName evidence="2">Uncharacterized protein</fullName>
    </submittedName>
</protein>
<evidence type="ECO:0000313" key="3">
    <source>
        <dbReference type="Proteomes" id="UP000178187"/>
    </source>
</evidence>
<name>A0A1G1KWY2_9BACT</name>
<evidence type="ECO:0000313" key="2">
    <source>
        <dbReference type="EMBL" id="OGW97397.1"/>
    </source>
</evidence>
<feature type="transmembrane region" description="Helical" evidence="1">
    <location>
        <begin position="54"/>
        <end position="76"/>
    </location>
</feature>
<sequence>MEYALFLFTGVVTAKVLLYQARLKNIQTQFFYLFFYYLLIFSVTRYLHQWSLRYHFVLYEPLPVMLIVFVSSWLVPKRFRIEKTGARVLNFYMVGGLCAGLSWLVFLSGQMVFLDAAWAFAIPLLYMMLTAIWERLAITVVPGKFSGIPIFLISVALLLLSLNGLCSIFK</sequence>
<gene>
    <name evidence="2" type="ORF">A3G33_09385</name>
</gene>
<feature type="transmembrane region" description="Helical" evidence="1">
    <location>
        <begin position="112"/>
        <end position="133"/>
    </location>
</feature>
<feature type="transmembrane region" description="Helical" evidence="1">
    <location>
        <begin position="88"/>
        <end position="106"/>
    </location>
</feature>
<reference evidence="2 3" key="1">
    <citation type="journal article" date="2016" name="Nat. Commun.">
        <title>Thousands of microbial genomes shed light on interconnected biogeochemical processes in an aquifer system.</title>
        <authorList>
            <person name="Anantharaman K."/>
            <person name="Brown C.T."/>
            <person name="Hug L.A."/>
            <person name="Sharon I."/>
            <person name="Castelle C.J."/>
            <person name="Probst A.J."/>
            <person name="Thomas B.C."/>
            <person name="Singh A."/>
            <person name="Wilkins M.J."/>
            <person name="Karaoz U."/>
            <person name="Brodie E.L."/>
            <person name="Williams K.H."/>
            <person name="Hubbard S.S."/>
            <person name="Banfield J.F."/>
        </authorList>
    </citation>
    <scope>NUCLEOTIDE SEQUENCE [LARGE SCALE GENOMIC DNA]</scope>
</reference>
<feature type="transmembrane region" description="Helical" evidence="1">
    <location>
        <begin position="145"/>
        <end position="165"/>
    </location>
</feature>
<dbReference type="AlphaFoldDB" id="A0A1G1KWY2"/>